<dbReference type="EMBL" id="MN738904">
    <property type="protein sequence ID" value="QHT30625.1"/>
    <property type="molecule type" value="Genomic_DNA"/>
</dbReference>
<accession>A0A6C0ETL5</accession>
<name>A0A6C0ETL5_9ZZZZ</name>
<protein>
    <submittedName>
        <fullName evidence="1">Uncharacterized protein</fullName>
    </submittedName>
</protein>
<organism evidence="1">
    <name type="scientific">viral metagenome</name>
    <dbReference type="NCBI Taxonomy" id="1070528"/>
    <lineage>
        <taxon>unclassified sequences</taxon>
        <taxon>metagenomes</taxon>
        <taxon>organismal metagenomes</taxon>
    </lineage>
</organism>
<evidence type="ECO:0000313" key="1">
    <source>
        <dbReference type="EMBL" id="QHT30625.1"/>
    </source>
</evidence>
<proteinExistence type="predicted"/>
<sequence length="110" mass="12801">MLSLSIFDEKAFINSIINNTNNNDFESILQEKYANEIKFGSDKEKAIYSTYESTFIINIEFEEHHMVQIPSLRNTIFINHMPSLIDILRCKINDELDNSYISDADTDTEN</sequence>
<dbReference type="AlphaFoldDB" id="A0A6C0ETL5"/>
<reference evidence="1" key="1">
    <citation type="journal article" date="2020" name="Nature">
        <title>Giant virus diversity and host interactions through global metagenomics.</title>
        <authorList>
            <person name="Schulz F."/>
            <person name="Roux S."/>
            <person name="Paez-Espino D."/>
            <person name="Jungbluth S."/>
            <person name="Walsh D.A."/>
            <person name="Denef V.J."/>
            <person name="McMahon K.D."/>
            <person name="Konstantinidis K.T."/>
            <person name="Eloe-Fadrosh E.A."/>
            <person name="Kyrpides N.C."/>
            <person name="Woyke T."/>
        </authorList>
    </citation>
    <scope>NUCLEOTIDE SEQUENCE</scope>
    <source>
        <strain evidence="1">GVMAG-M-3300009151-35</strain>
    </source>
</reference>